<evidence type="ECO:0000256" key="2">
    <source>
        <dbReference type="SAM" id="SignalP"/>
    </source>
</evidence>
<feature type="signal peptide" evidence="2">
    <location>
        <begin position="1"/>
        <end position="20"/>
    </location>
</feature>
<feature type="compositionally biased region" description="Basic and acidic residues" evidence="1">
    <location>
        <begin position="77"/>
        <end position="99"/>
    </location>
</feature>
<feature type="chain" id="PRO_5012184419" description="DUF4890 domain-containing protein" evidence="2">
    <location>
        <begin position="21"/>
        <end position="141"/>
    </location>
</feature>
<keyword evidence="2" id="KW-0732">Signal</keyword>
<gene>
    <name evidence="3" type="ORF">SAMN04488108_1561</name>
</gene>
<name>A0A1M7ZAE1_9BACT</name>
<evidence type="ECO:0008006" key="5">
    <source>
        <dbReference type="Google" id="ProtNLM"/>
    </source>
</evidence>
<accession>A0A1M7ZAE1</accession>
<dbReference type="EMBL" id="FRXN01000002">
    <property type="protein sequence ID" value="SHO61769.1"/>
    <property type="molecule type" value="Genomic_DNA"/>
</dbReference>
<proteinExistence type="predicted"/>
<protein>
    <recommendedName>
        <fullName evidence="5">DUF4890 domain-containing protein</fullName>
    </recommendedName>
</protein>
<organism evidence="3 4">
    <name type="scientific">Algoriphagus zhangzhouensis</name>
    <dbReference type="NCBI Taxonomy" id="1073327"/>
    <lineage>
        <taxon>Bacteria</taxon>
        <taxon>Pseudomonadati</taxon>
        <taxon>Bacteroidota</taxon>
        <taxon>Cytophagia</taxon>
        <taxon>Cytophagales</taxon>
        <taxon>Cyclobacteriaceae</taxon>
        <taxon>Algoriphagus</taxon>
    </lineage>
</organism>
<dbReference type="AlphaFoldDB" id="A0A1M7ZAE1"/>
<dbReference type="RefSeq" id="WP_073571220.1">
    <property type="nucleotide sequence ID" value="NZ_FRXN01000002.1"/>
</dbReference>
<keyword evidence="4" id="KW-1185">Reference proteome</keyword>
<feature type="region of interest" description="Disordered" evidence="1">
    <location>
        <begin position="77"/>
        <end position="141"/>
    </location>
</feature>
<dbReference type="Pfam" id="PF16231">
    <property type="entry name" value="DUF4890"/>
    <property type="match status" value="1"/>
</dbReference>
<evidence type="ECO:0000256" key="1">
    <source>
        <dbReference type="SAM" id="MobiDB-lite"/>
    </source>
</evidence>
<dbReference type="Proteomes" id="UP000184609">
    <property type="component" value="Unassembled WGS sequence"/>
</dbReference>
<dbReference type="Gene3D" id="1.20.120.1490">
    <property type="match status" value="2"/>
</dbReference>
<reference evidence="4" key="1">
    <citation type="submission" date="2016-12" db="EMBL/GenBank/DDBJ databases">
        <authorList>
            <person name="Varghese N."/>
            <person name="Submissions S."/>
        </authorList>
    </citation>
    <scope>NUCLEOTIDE SEQUENCE [LARGE SCALE GENOMIC DNA]</scope>
    <source>
        <strain evidence="4">DSM 25035</strain>
    </source>
</reference>
<dbReference type="STRING" id="1073327.SAMN04488108_1561"/>
<evidence type="ECO:0000313" key="4">
    <source>
        <dbReference type="Proteomes" id="UP000184609"/>
    </source>
</evidence>
<dbReference type="InterPro" id="IPR032612">
    <property type="entry name" value="DUF4890"/>
</dbReference>
<sequence length="141" mass="16426">MKKWMVTAALLVFVGMGAFAQDMKTKERPDPEARAKMMTDRMAEKLELNEEQKAKILAINLEYAKKREAEMEAKKAEMEARKAEMDARRAEMKEQDSKIAEVLTPEQKEKWVELKDQGRSRRGPRGEVHSREDFRKRRGGN</sequence>
<evidence type="ECO:0000313" key="3">
    <source>
        <dbReference type="EMBL" id="SHO61769.1"/>
    </source>
</evidence>
<feature type="compositionally biased region" description="Basic and acidic residues" evidence="1">
    <location>
        <begin position="106"/>
        <end position="135"/>
    </location>
</feature>